<name>A0A6J4KBN8_9CYAN</name>
<evidence type="ECO:0000313" key="1">
    <source>
        <dbReference type="EMBL" id="CAA9301592.1"/>
    </source>
</evidence>
<accession>A0A6J4KBN8</accession>
<protein>
    <submittedName>
        <fullName evidence="1">Uncharacterized protein</fullName>
    </submittedName>
</protein>
<proteinExistence type="predicted"/>
<reference evidence="1" key="1">
    <citation type="submission" date="2020-02" db="EMBL/GenBank/DDBJ databases">
        <authorList>
            <person name="Meier V. D."/>
        </authorList>
    </citation>
    <scope>NUCLEOTIDE SEQUENCE</scope>
    <source>
        <strain evidence="1">AVDCRST_MAG94</strain>
    </source>
</reference>
<sequence>MDLESFKIAIAKLKAEQEVKAKLANYLSKQSQKDTDKEELAT</sequence>
<organism evidence="1">
    <name type="scientific">uncultured Leptolyngbya sp</name>
    <dbReference type="NCBI Taxonomy" id="332963"/>
    <lineage>
        <taxon>Bacteria</taxon>
        <taxon>Bacillati</taxon>
        <taxon>Cyanobacteriota</taxon>
        <taxon>Cyanophyceae</taxon>
        <taxon>Leptolyngbyales</taxon>
        <taxon>Leptolyngbyaceae</taxon>
        <taxon>Leptolyngbya group</taxon>
        <taxon>Leptolyngbya</taxon>
        <taxon>environmental samples</taxon>
    </lineage>
</organism>
<dbReference type="AlphaFoldDB" id="A0A6J4KBN8"/>
<gene>
    <name evidence="1" type="ORF">AVDCRST_MAG94-393</name>
</gene>
<dbReference type="EMBL" id="CADCTY010000141">
    <property type="protein sequence ID" value="CAA9301592.1"/>
    <property type="molecule type" value="Genomic_DNA"/>
</dbReference>